<keyword evidence="9" id="KW-1185">Reference proteome</keyword>
<dbReference type="InterPro" id="IPR019264">
    <property type="entry name" value="DUF2179"/>
</dbReference>
<feature type="transmembrane region" description="Helical" evidence="6">
    <location>
        <begin position="113"/>
        <end position="134"/>
    </location>
</feature>
<accession>A0A1H8Z9U7</accession>
<evidence type="ECO:0000256" key="2">
    <source>
        <dbReference type="ARBA" id="ARBA00022475"/>
    </source>
</evidence>
<name>A0A1H8Z9U7_9FLAO</name>
<comment type="subcellular location">
    <subcellularLocation>
        <location evidence="1">Cell membrane</location>
        <topology evidence="1">Multi-pass membrane protein</topology>
    </subcellularLocation>
</comment>
<proteinExistence type="predicted"/>
<keyword evidence="4 6" id="KW-1133">Transmembrane helix</keyword>
<dbReference type="PANTHER" id="PTHR33545">
    <property type="entry name" value="UPF0750 MEMBRANE PROTEIN YITT-RELATED"/>
    <property type="match status" value="1"/>
</dbReference>
<evidence type="ECO:0000256" key="1">
    <source>
        <dbReference type="ARBA" id="ARBA00004651"/>
    </source>
</evidence>
<feature type="transmembrane region" description="Helical" evidence="6">
    <location>
        <begin position="140"/>
        <end position="159"/>
    </location>
</feature>
<sequence>MNLFWKNILLKLIHYTNKSDLKNTSNYITAKAYRKLKVTIKHNIKDVFFIILGILSAAFGFKAFLLTNHFIDGGATGISLLVASLTKVPLYILIICVNLPFVFLGFNVIGRQFAIKTAFAIGGLSLALATLTFPNITNDNLLVAVFGGFFLGAGIGFAIRGGAVIDGTEVLAIYLSRKFGATIGDIIIIINVIIFGTAAYFLSIEIALYSMITYLAASKTLDFIVEGIEEYIGVTIVSSHNEEIRKMIINQMGRGVTVYSGRKGYGKSGETKETDIVYTVITRLELNKLMTEIDKISPSAFVVMNSVKDTRGGMIKKRPLH</sequence>
<dbReference type="PIRSF" id="PIRSF006483">
    <property type="entry name" value="Membrane_protein_YitT"/>
    <property type="match status" value="1"/>
</dbReference>
<dbReference type="Pfam" id="PF10035">
    <property type="entry name" value="DUF2179"/>
    <property type="match status" value="1"/>
</dbReference>
<dbReference type="CDD" id="cd16380">
    <property type="entry name" value="YitT_C"/>
    <property type="match status" value="1"/>
</dbReference>
<evidence type="ECO:0000313" key="8">
    <source>
        <dbReference type="EMBL" id="SEP61176.1"/>
    </source>
</evidence>
<dbReference type="InterPro" id="IPR003740">
    <property type="entry name" value="YitT"/>
</dbReference>
<feature type="transmembrane region" description="Helical" evidence="6">
    <location>
        <begin position="88"/>
        <end position="106"/>
    </location>
</feature>
<dbReference type="InterPro" id="IPR015867">
    <property type="entry name" value="N-reg_PII/ATP_PRibTrfase_C"/>
</dbReference>
<dbReference type="OrthoDB" id="265478at2"/>
<dbReference type="InterPro" id="IPR051461">
    <property type="entry name" value="UPF0750_membrane"/>
</dbReference>
<feature type="domain" description="DUF2179" evidence="7">
    <location>
        <begin position="254"/>
        <end position="312"/>
    </location>
</feature>
<evidence type="ECO:0000259" key="7">
    <source>
        <dbReference type="Pfam" id="PF10035"/>
    </source>
</evidence>
<keyword evidence="5 6" id="KW-0472">Membrane</keyword>
<dbReference type="GO" id="GO:0005886">
    <property type="term" value="C:plasma membrane"/>
    <property type="evidence" value="ECO:0007669"/>
    <property type="project" value="UniProtKB-SubCell"/>
</dbReference>
<dbReference type="STRING" id="1299341.SAMN05444005_101578"/>
<evidence type="ECO:0000256" key="6">
    <source>
        <dbReference type="SAM" id="Phobius"/>
    </source>
</evidence>
<feature type="transmembrane region" description="Helical" evidence="6">
    <location>
        <begin position="179"/>
        <end position="202"/>
    </location>
</feature>
<dbReference type="Pfam" id="PF02588">
    <property type="entry name" value="YitT_membrane"/>
    <property type="match status" value="1"/>
</dbReference>
<dbReference type="Gene3D" id="3.30.70.120">
    <property type="match status" value="1"/>
</dbReference>
<evidence type="ECO:0000256" key="4">
    <source>
        <dbReference type="ARBA" id="ARBA00022989"/>
    </source>
</evidence>
<dbReference type="RefSeq" id="WP_091464867.1">
    <property type="nucleotide sequence ID" value="NZ_FOEI01000001.1"/>
</dbReference>
<keyword evidence="2" id="KW-1003">Cell membrane</keyword>
<organism evidence="8 9">
    <name type="scientific">Flavobacterium urocaniciphilum</name>
    <dbReference type="NCBI Taxonomy" id="1299341"/>
    <lineage>
        <taxon>Bacteria</taxon>
        <taxon>Pseudomonadati</taxon>
        <taxon>Bacteroidota</taxon>
        <taxon>Flavobacteriia</taxon>
        <taxon>Flavobacteriales</taxon>
        <taxon>Flavobacteriaceae</taxon>
        <taxon>Flavobacterium</taxon>
    </lineage>
</organism>
<protein>
    <submittedName>
        <fullName evidence="8">Uncharacterized membrane-anchored protein YitT, contains DUF161 and DUF2179 domains</fullName>
    </submittedName>
</protein>
<feature type="transmembrane region" description="Helical" evidence="6">
    <location>
        <begin position="47"/>
        <end position="68"/>
    </location>
</feature>
<reference evidence="8 9" key="1">
    <citation type="submission" date="2016-10" db="EMBL/GenBank/DDBJ databases">
        <authorList>
            <person name="de Groot N.N."/>
        </authorList>
    </citation>
    <scope>NUCLEOTIDE SEQUENCE [LARGE SCALE GENOMIC DNA]</scope>
    <source>
        <strain evidence="8 9">DSM 27078</strain>
    </source>
</reference>
<dbReference type="EMBL" id="FOEI01000001">
    <property type="protein sequence ID" value="SEP61176.1"/>
    <property type="molecule type" value="Genomic_DNA"/>
</dbReference>
<gene>
    <name evidence="8" type="ORF">SAMN05444005_101578</name>
</gene>
<dbReference type="AlphaFoldDB" id="A0A1H8Z9U7"/>
<evidence type="ECO:0000256" key="5">
    <source>
        <dbReference type="ARBA" id="ARBA00023136"/>
    </source>
</evidence>
<keyword evidence="3 6" id="KW-0812">Transmembrane</keyword>
<dbReference type="Proteomes" id="UP000198648">
    <property type="component" value="Unassembled WGS sequence"/>
</dbReference>
<evidence type="ECO:0000313" key="9">
    <source>
        <dbReference type="Proteomes" id="UP000198648"/>
    </source>
</evidence>
<evidence type="ECO:0000256" key="3">
    <source>
        <dbReference type="ARBA" id="ARBA00022692"/>
    </source>
</evidence>
<dbReference type="PANTHER" id="PTHR33545:SF3">
    <property type="entry name" value="UPF0750 MEMBRANE PROTEIN YQFU"/>
    <property type="match status" value="1"/>
</dbReference>